<dbReference type="EMBL" id="CAXAMN010028164">
    <property type="protein sequence ID" value="CAK9115480.1"/>
    <property type="molecule type" value="Genomic_DNA"/>
</dbReference>
<keyword evidence="3" id="KW-1185">Reference proteome</keyword>
<evidence type="ECO:0000313" key="3">
    <source>
        <dbReference type="Proteomes" id="UP001642484"/>
    </source>
</evidence>
<gene>
    <name evidence="2" type="ORF">CCMP2556_LOCUS53371</name>
</gene>
<evidence type="ECO:0000313" key="2">
    <source>
        <dbReference type="EMBL" id="CAK9115480.1"/>
    </source>
</evidence>
<feature type="region of interest" description="Disordered" evidence="1">
    <location>
        <begin position="734"/>
        <end position="757"/>
    </location>
</feature>
<comment type="caution">
    <text evidence="2">The sequence shown here is derived from an EMBL/GenBank/DDBJ whole genome shotgun (WGS) entry which is preliminary data.</text>
</comment>
<proteinExistence type="predicted"/>
<dbReference type="Proteomes" id="UP001642484">
    <property type="component" value="Unassembled WGS sequence"/>
</dbReference>
<evidence type="ECO:0000256" key="1">
    <source>
        <dbReference type="SAM" id="MobiDB-lite"/>
    </source>
</evidence>
<organism evidence="2 3">
    <name type="scientific">Durusdinium trenchii</name>
    <dbReference type="NCBI Taxonomy" id="1381693"/>
    <lineage>
        <taxon>Eukaryota</taxon>
        <taxon>Sar</taxon>
        <taxon>Alveolata</taxon>
        <taxon>Dinophyceae</taxon>
        <taxon>Suessiales</taxon>
        <taxon>Symbiodiniaceae</taxon>
        <taxon>Durusdinium</taxon>
    </lineage>
</organism>
<accession>A0ABP0SSS0</accession>
<sequence length="860" mass="95481">MPCIRDWTVTFQSMMLSVIDLAREPISLSYGSVDIIKGYTKATVIALVVLTCSELDIDCVSVDQSMTQRAFTNLQLSYRGSERQPPSVLSLALTFSAAMQEHDLSGRHSAKMTTDERLKSVIDEYHCLPGLLTRYRIDDDKRKAVLNLLQGTSKESRALIQGHLDFHRWKECAFTADLLKSSRWLLGAVPRNAKDTMKRLLVVTPTVQQAFLKNVIWTFAAGSKKVKASSRGKLRLTQSDWDQLVDYTCIMMALESDAKDVLGDEPEKRLEVVNSIEQAFYARDYQQEIQSCLEVALPNWSIRHLTIWTEVVQPTTLQAVTTIDVEEVEEVTAEAQFQDFRSKIASDELEWVKYTNQQQKVTARKHIMEVQHTRAQLATGRGLVEKFMGKHCSVNLLPDVSALPNVDAWLKQAASESKVKSEQLQVLVVIDFTKLGTLTTVNLNRHCALLAKVLARNQQGSAGLVIAPLLAGAASGGNLRKDARLIEDKANQLGIAMRSISISVDATDLHKNSERPSYFQAWIAVPDACLPAKGVGYRRSRHDDVDTKGLTVSTFASTSLWKLQGFAVGGFPKAIPESEFAVPSERSHLQSADARRNLTDAQETAQWLSGHSIWESVLESLGQTAGRSAIIHTTAYCGSLEQVALKQGIPILSVSEDWQNGRGVMAKQLPKYKPHISEEQVAVEEPSLYLCQILDGRLVIPNDMRERYISCPIRSPEWRSLLVSFDKRWAPHVSRQEGGATRTSSHSTGGGDIASGASSGDFSWTTIFEDEPTCQADFESRYGAGSHKFSLDNHSTFVIVEGPKLFVLATDDCELEDSVPIICFGAGAWLLDSKATSFREDPSNKKDIKLSRNETRAKLL</sequence>
<reference evidence="2 3" key="1">
    <citation type="submission" date="2024-02" db="EMBL/GenBank/DDBJ databases">
        <authorList>
            <person name="Chen Y."/>
            <person name="Shah S."/>
            <person name="Dougan E. K."/>
            <person name="Thang M."/>
            <person name="Chan C."/>
        </authorList>
    </citation>
    <scope>NUCLEOTIDE SEQUENCE [LARGE SCALE GENOMIC DNA]</scope>
</reference>
<protein>
    <submittedName>
        <fullName evidence="2">Uncharacterized protein</fullName>
    </submittedName>
</protein>
<name>A0ABP0SSS0_9DINO</name>